<evidence type="ECO:0000256" key="3">
    <source>
        <dbReference type="ARBA" id="ARBA00023002"/>
    </source>
</evidence>
<reference evidence="5 6" key="1">
    <citation type="submission" date="2017-08" db="EMBL/GenBank/DDBJ databases">
        <title>Genomes of Fischerella (Mastigocladus) sp. strains.</title>
        <authorList>
            <person name="Miller S.R."/>
        </authorList>
    </citation>
    <scope>NUCLEOTIDE SEQUENCE [LARGE SCALE GENOMIC DNA]</scope>
    <source>
        <strain evidence="5 6">CCMEE 5323</strain>
    </source>
</reference>
<dbReference type="Gene3D" id="3.40.309.10">
    <property type="entry name" value="Aldehyde Dehydrogenase, Chain A, domain 2"/>
    <property type="match status" value="1"/>
</dbReference>
<proteinExistence type="inferred from homology"/>
<keyword evidence="3" id="KW-0560">Oxidoreductase</keyword>
<dbReference type="SUPFAM" id="SSF53720">
    <property type="entry name" value="ALDH-like"/>
    <property type="match status" value="1"/>
</dbReference>
<evidence type="ECO:0000313" key="6">
    <source>
        <dbReference type="Proteomes" id="UP000235036"/>
    </source>
</evidence>
<protein>
    <submittedName>
        <fullName evidence="5">NADP-dependent succinic semialdehyde dehydrogenase</fullName>
    </submittedName>
</protein>
<comment type="similarity">
    <text evidence="1">Belongs to the aldehyde dehydrogenase family.</text>
</comment>
<evidence type="ECO:0000259" key="4">
    <source>
        <dbReference type="Pfam" id="PF00171"/>
    </source>
</evidence>
<dbReference type="AlphaFoldDB" id="A0A2N6JXP3"/>
<dbReference type="Pfam" id="PF00171">
    <property type="entry name" value="Aldedh"/>
    <property type="match status" value="1"/>
</dbReference>
<evidence type="ECO:0000256" key="1">
    <source>
        <dbReference type="ARBA" id="ARBA00009986"/>
    </source>
</evidence>
<sequence length="455" mass="49446">MPIATINPATGELLKNFEPHSDAEIAAKLDLAQQAFEHYRKTSFSERSRWLDKAADILEQEKADLAKLMTLEMGKTYKSAIAEVEKCAWVCRYYAEHAAQFLADTYVETDATKSFVKYQPLGIVLAVMPWNFPFWQVFRFAAPALMAGNVGLLKHASNVPQCALAIEEIIQKAGFPTGVFQTLLIPGAKVGDLMSDERIKAATLTGSEPAGISLAVASGKQIKKTVLELGGSDPFIVLESADLEAAVAVATTARMLNNGQSCIAAKRFIVQEAIADQFEKLLLEKFQALKVGDPMQPDTDVGPLATPDILQDLEQQVQTCVKAGAKVLIGGQPLADRPGNFFPPTMITDLSPDSAIAKEEFFGPVALLFRVPDIDEAIKLANATPFGLGASAWTTNSQEQQRFIDEIEAGAVFINGMVKSDPRIPFGGIKRSGYGRELGIQGIHEFVNIKTVWVK</sequence>
<evidence type="ECO:0000313" key="5">
    <source>
        <dbReference type="EMBL" id="PLZ85249.1"/>
    </source>
</evidence>
<dbReference type="EMBL" id="NRQW01000531">
    <property type="protein sequence ID" value="PLZ85249.1"/>
    <property type="molecule type" value="Genomic_DNA"/>
</dbReference>
<dbReference type="Proteomes" id="UP000235036">
    <property type="component" value="Unassembled WGS sequence"/>
</dbReference>
<dbReference type="GO" id="GO:0004777">
    <property type="term" value="F:succinate-semialdehyde dehydrogenase (NAD+) activity"/>
    <property type="evidence" value="ECO:0007669"/>
    <property type="project" value="TreeGrafter"/>
</dbReference>
<dbReference type="Gene3D" id="3.40.605.10">
    <property type="entry name" value="Aldehyde Dehydrogenase, Chain A, domain 1"/>
    <property type="match status" value="1"/>
</dbReference>
<organism evidence="5 6">
    <name type="scientific">Fischerella muscicola CCMEE 5323</name>
    <dbReference type="NCBI Taxonomy" id="2019572"/>
    <lineage>
        <taxon>Bacteria</taxon>
        <taxon>Bacillati</taxon>
        <taxon>Cyanobacteriota</taxon>
        <taxon>Cyanophyceae</taxon>
        <taxon>Nostocales</taxon>
        <taxon>Hapalosiphonaceae</taxon>
        <taxon>Fischerella</taxon>
    </lineage>
</organism>
<feature type="domain" description="Aldehyde dehydrogenase" evidence="4">
    <location>
        <begin position="3"/>
        <end position="452"/>
    </location>
</feature>
<dbReference type="FunFam" id="3.40.605.10:FF:000012">
    <property type="entry name" value="NAD-dependent succinate-semialdehyde dehydrogenase"/>
    <property type="match status" value="1"/>
</dbReference>
<keyword evidence="6" id="KW-1185">Reference proteome</keyword>
<dbReference type="InterPro" id="IPR016163">
    <property type="entry name" value="Ald_DH_C"/>
</dbReference>
<keyword evidence="2" id="KW-0521">NADP</keyword>
<name>A0A2N6JXP3_FISMU</name>
<dbReference type="InterPro" id="IPR044148">
    <property type="entry name" value="ALDH_GabD1-like"/>
</dbReference>
<dbReference type="RefSeq" id="WP_016867072.1">
    <property type="nucleotide sequence ID" value="NZ_CAWNVR010000659.1"/>
</dbReference>
<evidence type="ECO:0000256" key="2">
    <source>
        <dbReference type="ARBA" id="ARBA00022857"/>
    </source>
</evidence>
<dbReference type="CDD" id="cd07100">
    <property type="entry name" value="ALDH_SSADH1_GabD1"/>
    <property type="match status" value="1"/>
</dbReference>
<dbReference type="InterPro" id="IPR016161">
    <property type="entry name" value="Ald_DH/histidinol_DH"/>
</dbReference>
<dbReference type="GO" id="GO:0004030">
    <property type="term" value="F:aldehyde dehydrogenase [NAD(P)+] activity"/>
    <property type="evidence" value="ECO:0007669"/>
    <property type="project" value="InterPro"/>
</dbReference>
<comment type="caution">
    <text evidence="5">The sequence shown here is derived from an EMBL/GenBank/DDBJ whole genome shotgun (WGS) entry which is preliminary data.</text>
</comment>
<dbReference type="PANTHER" id="PTHR43217:SF1">
    <property type="entry name" value="SUCCINATE SEMIALDEHYDE DEHYDROGENASE [NAD(P)+] SAD"/>
    <property type="match status" value="1"/>
</dbReference>
<dbReference type="PANTHER" id="PTHR43217">
    <property type="entry name" value="SUCCINATE SEMIALDEHYDE DEHYDROGENASE [NAD(P)+] SAD"/>
    <property type="match status" value="1"/>
</dbReference>
<dbReference type="InterPro" id="IPR016162">
    <property type="entry name" value="Ald_DH_N"/>
</dbReference>
<dbReference type="InterPro" id="IPR015590">
    <property type="entry name" value="Aldehyde_DH_dom"/>
</dbReference>
<accession>A0A2N6JXP3</accession>
<dbReference type="InterPro" id="IPR047110">
    <property type="entry name" value="GABD/Sad-like"/>
</dbReference>
<dbReference type="FunFam" id="3.40.309.10:FF:000010">
    <property type="entry name" value="Gamma-aminobutyraldehyde dehydrogenase"/>
    <property type="match status" value="1"/>
</dbReference>
<gene>
    <name evidence="5" type="ORF">CEN44_22685</name>
</gene>